<feature type="transmembrane region" description="Helical" evidence="1">
    <location>
        <begin position="50"/>
        <end position="67"/>
    </location>
</feature>
<evidence type="ECO:0000256" key="1">
    <source>
        <dbReference type="SAM" id="Phobius"/>
    </source>
</evidence>
<gene>
    <name evidence="2" type="ORF">HD556DRAFT_1366987</name>
</gene>
<protein>
    <submittedName>
        <fullName evidence="2">Uncharacterized protein</fullName>
    </submittedName>
</protein>
<dbReference type="RefSeq" id="XP_041160819.1">
    <property type="nucleotide sequence ID" value="XM_041302829.1"/>
</dbReference>
<evidence type="ECO:0000313" key="2">
    <source>
        <dbReference type="EMBL" id="KAG1794780.1"/>
    </source>
</evidence>
<feature type="transmembrane region" description="Helical" evidence="1">
    <location>
        <begin position="21"/>
        <end position="38"/>
    </location>
</feature>
<comment type="caution">
    <text evidence="2">The sequence shown here is derived from an EMBL/GenBank/DDBJ whole genome shotgun (WGS) entry which is preliminary data.</text>
</comment>
<organism evidence="2 3">
    <name type="scientific">Suillus plorans</name>
    <dbReference type="NCBI Taxonomy" id="116603"/>
    <lineage>
        <taxon>Eukaryota</taxon>
        <taxon>Fungi</taxon>
        <taxon>Dikarya</taxon>
        <taxon>Basidiomycota</taxon>
        <taxon>Agaricomycotina</taxon>
        <taxon>Agaricomycetes</taxon>
        <taxon>Agaricomycetidae</taxon>
        <taxon>Boletales</taxon>
        <taxon>Suillineae</taxon>
        <taxon>Suillaceae</taxon>
        <taxon>Suillus</taxon>
    </lineage>
</organism>
<accession>A0A9P7ASU4</accession>
<evidence type="ECO:0000313" key="3">
    <source>
        <dbReference type="Proteomes" id="UP000719766"/>
    </source>
</evidence>
<proteinExistence type="predicted"/>
<keyword evidence="1" id="KW-0472">Membrane</keyword>
<sequence length="70" mass="8317">MEKEDDRDARDRSVTSARMSVVTRIQFQIILHFCYRWLEQIVSFDPQDYALAMVKFVSLLVCLRIFCVRG</sequence>
<dbReference type="GeneID" id="64596593"/>
<dbReference type="EMBL" id="JABBWE010000024">
    <property type="protein sequence ID" value="KAG1794780.1"/>
    <property type="molecule type" value="Genomic_DNA"/>
</dbReference>
<dbReference type="AlphaFoldDB" id="A0A9P7ASU4"/>
<name>A0A9P7ASU4_9AGAM</name>
<keyword evidence="1" id="KW-0812">Transmembrane</keyword>
<keyword evidence="3" id="KW-1185">Reference proteome</keyword>
<dbReference type="Proteomes" id="UP000719766">
    <property type="component" value="Unassembled WGS sequence"/>
</dbReference>
<reference evidence="2" key="1">
    <citation type="journal article" date="2020" name="New Phytol.">
        <title>Comparative genomics reveals dynamic genome evolution in host specialist ectomycorrhizal fungi.</title>
        <authorList>
            <person name="Lofgren L.A."/>
            <person name="Nguyen N.H."/>
            <person name="Vilgalys R."/>
            <person name="Ruytinx J."/>
            <person name="Liao H.L."/>
            <person name="Branco S."/>
            <person name="Kuo A."/>
            <person name="LaButti K."/>
            <person name="Lipzen A."/>
            <person name="Andreopoulos W."/>
            <person name="Pangilinan J."/>
            <person name="Riley R."/>
            <person name="Hundley H."/>
            <person name="Na H."/>
            <person name="Barry K."/>
            <person name="Grigoriev I.V."/>
            <person name="Stajich J.E."/>
            <person name="Kennedy P.G."/>
        </authorList>
    </citation>
    <scope>NUCLEOTIDE SEQUENCE</scope>
    <source>
        <strain evidence="2">S12</strain>
    </source>
</reference>
<keyword evidence="1" id="KW-1133">Transmembrane helix</keyword>